<organism evidence="3 4">
    <name type="scientific">Coemansia javaensis</name>
    <dbReference type="NCBI Taxonomy" id="2761396"/>
    <lineage>
        <taxon>Eukaryota</taxon>
        <taxon>Fungi</taxon>
        <taxon>Fungi incertae sedis</taxon>
        <taxon>Zoopagomycota</taxon>
        <taxon>Kickxellomycotina</taxon>
        <taxon>Kickxellomycetes</taxon>
        <taxon>Kickxellales</taxon>
        <taxon>Kickxellaceae</taxon>
        <taxon>Coemansia</taxon>
    </lineage>
</organism>
<dbReference type="EMBL" id="JANBUL010000155">
    <property type="protein sequence ID" value="KAJ2779962.1"/>
    <property type="molecule type" value="Genomic_DNA"/>
</dbReference>
<dbReference type="Proteomes" id="UP001140217">
    <property type="component" value="Unassembled WGS sequence"/>
</dbReference>
<sequence>MVALAAGCVLAAVGAAEYLYYQQHAGVFAEPKTAVEPKAPKAATDPELKTLLDSVKARRAATKAKADAAKKAMDDVWRYMDWLTEEEAAAVLHQNQKYWRNAHSTGMDIYTDQVASNPRIEEYATWMPLGVGTEKPGHPTRIMFGLFDGHNGHQCAEQLALRLGPKLDELLKNSGSAKDAVPAALTEAFTRMDHELVYEAAEKYRSARSESNIDKLLAPGLAGSCGVVAVVDTEAREVTVANVGDSRAVLGMRLPDGRWRAVPLSVDQTPRNPLEAERVRAEHPGEPRVLKHGRVVGTLMPTRVFGGSRYKWPVDLQGELFPDMATRGYALAKIPMNYITPPYVTAKPDVITHRLGADDKFIVLATDGIFDELTNDEVVNIVGEWYDAKTGKVPSKAAGAMTGPKEGNVAAQLIRAALCKFPHNPEYTSAWIRELSRPAPHSRRFWDDMTAVVVMLDQDSTQLPRALP</sequence>
<proteinExistence type="predicted"/>
<dbReference type="SUPFAM" id="SSF81606">
    <property type="entry name" value="PP2C-like"/>
    <property type="match status" value="1"/>
</dbReference>
<dbReference type="AlphaFoldDB" id="A0A9W8H897"/>
<dbReference type="Pfam" id="PF00481">
    <property type="entry name" value="PP2C"/>
    <property type="match status" value="1"/>
</dbReference>
<feature type="signal peptide" evidence="1">
    <location>
        <begin position="1"/>
        <end position="16"/>
    </location>
</feature>
<evidence type="ECO:0000259" key="2">
    <source>
        <dbReference type="PROSITE" id="PS51746"/>
    </source>
</evidence>
<protein>
    <recommendedName>
        <fullName evidence="2">PPM-type phosphatase domain-containing protein</fullName>
    </recommendedName>
</protein>
<dbReference type="InterPro" id="IPR001932">
    <property type="entry name" value="PPM-type_phosphatase-like_dom"/>
</dbReference>
<dbReference type="InterPro" id="IPR015655">
    <property type="entry name" value="PP2C"/>
</dbReference>
<feature type="domain" description="PPM-type phosphatase" evidence="2">
    <location>
        <begin position="106"/>
        <end position="456"/>
    </location>
</feature>
<dbReference type="OrthoDB" id="420076at2759"/>
<accession>A0A9W8H897</accession>
<keyword evidence="4" id="KW-1185">Reference proteome</keyword>
<keyword evidence="1" id="KW-0732">Signal</keyword>
<dbReference type="InterPro" id="IPR036457">
    <property type="entry name" value="PPM-type-like_dom_sf"/>
</dbReference>
<name>A0A9W8H897_9FUNG</name>
<dbReference type="GO" id="GO:0004722">
    <property type="term" value="F:protein serine/threonine phosphatase activity"/>
    <property type="evidence" value="ECO:0007669"/>
    <property type="project" value="InterPro"/>
</dbReference>
<dbReference type="SMART" id="SM00332">
    <property type="entry name" value="PP2Cc"/>
    <property type="match status" value="1"/>
</dbReference>
<reference evidence="3" key="1">
    <citation type="submission" date="2022-07" db="EMBL/GenBank/DDBJ databases">
        <title>Phylogenomic reconstructions and comparative analyses of Kickxellomycotina fungi.</title>
        <authorList>
            <person name="Reynolds N.K."/>
            <person name="Stajich J.E."/>
            <person name="Barry K."/>
            <person name="Grigoriev I.V."/>
            <person name="Crous P."/>
            <person name="Smith M.E."/>
        </authorList>
    </citation>
    <scope>NUCLEOTIDE SEQUENCE</scope>
    <source>
        <strain evidence="3">NBRC 105414</strain>
    </source>
</reference>
<evidence type="ECO:0000313" key="4">
    <source>
        <dbReference type="Proteomes" id="UP001140217"/>
    </source>
</evidence>
<feature type="chain" id="PRO_5040750163" description="PPM-type phosphatase domain-containing protein" evidence="1">
    <location>
        <begin position="17"/>
        <end position="468"/>
    </location>
</feature>
<dbReference type="CDD" id="cd00143">
    <property type="entry name" value="PP2Cc"/>
    <property type="match status" value="1"/>
</dbReference>
<comment type="caution">
    <text evidence="3">The sequence shown here is derived from an EMBL/GenBank/DDBJ whole genome shotgun (WGS) entry which is preliminary data.</text>
</comment>
<dbReference type="PANTHER" id="PTHR13832:SF792">
    <property type="entry name" value="GM14286P"/>
    <property type="match status" value="1"/>
</dbReference>
<evidence type="ECO:0000256" key="1">
    <source>
        <dbReference type="SAM" id="SignalP"/>
    </source>
</evidence>
<evidence type="ECO:0000313" key="3">
    <source>
        <dbReference type="EMBL" id="KAJ2779962.1"/>
    </source>
</evidence>
<dbReference type="PANTHER" id="PTHR13832">
    <property type="entry name" value="PROTEIN PHOSPHATASE 2C"/>
    <property type="match status" value="1"/>
</dbReference>
<dbReference type="PROSITE" id="PS51746">
    <property type="entry name" value="PPM_2"/>
    <property type="match status" value="1"/>
</dbReference>
<dbReference type="Gene3D" id="3.60.40.10">
    <property type="entry name" value="PPM-type phosphatase domain"/>
    <property type="match status" value="1"/>
</dbReference>
<gene>
    <name evidence="3" type="ORF">H4R18_003708</name>
</gene>